<gene>
    <name evidence="1" type="ORF">SAMN06265380_11184</name>
</gene>
<reference evidence="1 2" key="1">
    <citation type="submission" date="2017-05" db="EMBL/GenBank/DDBJ databases">
        <authorList>
            <person name="Varghese N."/>
            <person name="Submissions S."/>
        </authorList>
    </citation>
    <scope>NUCLEOTIDE SEQUENCE [LARGE SCALE GENOMIC DNA]</scope>
    <source>
        <strain evidence="1 2">DSM 28009</strain>
    </source>
</reference>
<dbReference type="RefSeq" id="WP_142638830.1">
    <property type="nucleotide sequence ID" value="NZ_CANMDC010000011.1"/>
</dbReference>
<evidence type="ECO:0000313" key="1">
    <source>
        <dbReference type="EMBL" id="SMO83883.1"/>
    </source>
</evidence>
<dbReference type="OrthoDB" id="7846838at2"/>
<evidence type="ECO:0000313" key="2">
    <source>
        <dbReference type="Proteomes" id="UP000319555"/>
    </source>
</evidence>
<organism evidence="1 2">
    <name type="scientific">Ruegeria faecimaris</name>
    <dbReference type="NCBI Taxonomy" id="686389"/>
    <lineage>
        <taxon>Bacteria</taxon>
        <taxon>Pseudomonadati</taxon>
        <taxon>Pseudomonadota</taxon>
        <taxon>Alphaproteobacteria</taxon>
        <taxon>Rhodobacterales</taxon>
        <taxon>Roseobacteraceae</taxon>
        <taxon>Ruegeria</taxon>
    </lineage>
</organism>
<protein>
    <submittedName>
        <fullName evidence="1">Uncharacterized protein</fullName>
    </submittedName>
</protein>
<accession>A0A521EIX7</accession>
<name>A0A521EIX7_9RHOB</name>
<proteinExistence type="predicted"/>
<dbReference type="AlphaFoldDB" id="A0A521EIX7"/>
<sequence length="118" mass="13290">MADNKRQYTVVTIEMVRGLKEDQVPFTCRYEFIGLASLGRPKYHCIYSSPNYVGALCKSKISRAGAEPREFDLWPGLFKHHQEFGDGRILCVKSDYTIESITPEGLEAAQALDAKSKT</sequence>
<keyword evidence="2" id="KW-1185">Reference proteome</keyword>
<dbReference type="Proteomes" id="UP000319555">
    <property type="component" value="Unassembled WGS sequence"/>
</dbReference>
<dbReference type="EMBL" id="FXTE01000011">
    <property type="protein sequence ID" value="SMO83883.1"/>
    <property type="molecule type" value="Genomic_DNA"/>
</dbReference>